<dbReference type="EC" id="3.4.24.-" evidence="5"/>
<name>A0A6S6SGZ5_9BACT</name>
<dbReference type="InterPro" id="IPR000671">
    <property type="entry name" value="Peptidase_A31"/>
</dbReference>
<comment type="similarity">
    <text evidence="1">Belongs to the peptidase A31 family.</text>
</comment>
<dbReference type="SUPFAM" id="SSF53163">
    <property type="entry name" value="HybD-like"/>
    <property type="match status" value="1"/>
</dbReference>
<dbReference type="Gene3D" id="3.40.50.1450">
    <property type="entry name" value="HybD-like"/>
    <property type="match status" value="1"/>
</dbReference>
<dbReference type="GO" id="GO:0008047">
    <property type="term" value="F:enzyme activator activity"/>
    <property type="evidence" value="ECO:0007669"/>
    <property type="project" value="InterPro"/>
</dbReference>
<evidence type="ECO:0000256" key="2">
    <source>
        <dbReference type="ARBA" id="ARBA00022670"/>
    </source>
</evidence>
<evidence type="ECO:0000313" key="5">
    <source>
        <dbReference type="EMBL" id="CAA6805428.1"/>
    </source>
</evidence>
<dbReference type="AlphaFoldDB" id="A0A6S6SGZ5"/>
<keyword evidence="3" id="KW-0064">Aspartyl protease</keyword>
<dbReference type="Pfam" id="PF01750">
    <property type="entry name" value="HycI"/>
    <property type="match status" value="1"/>
</dbReference>
<organism evidence="5">
    <name type="scientific">uncultured Sulfurovum sp</name>
    <dbReference type="NCBI Taxonomy" id="269237"/>
    <lineage>
        <taxon>Bacteria</taxon>
        <taxon>Pseudomonadati</taxon>
        <taxon>Campylobacterota</taxon>
        <taxon>Epsilonproteobacteria</taxon>
        <taxon>Campylobacterales</taxon>
        <taxon>Sulfurovaceae</taxon>
        <taxon>Sulfurovum</taxon>
        <taxon>environmental samples</taxon>
    </lineage>
</organism>
<sequence>MKILVLGIGNLLFGDEGIGVHFIKYMGEKYDFKGEHDIDIVDGGTLAQRLIPIIVGYDHLIIIDTINAKGVNAGEVYFFDFDAVPDAVDWQGSAHEVEMLQTLNMMDLAGDRPSTMIMGVVPTVIEATEFSLSEGVAEAVPLMEQTLLDYLQTLNIKAMKKAEIDMQAILPNSFRALDAYSV</sequence>
<accession>A0A6S6SGZ5</accession>
<dbReference type="InterPro" id="IPR023430">
    <property type="entry name" value="Pept_HybD-like_dom_sf"/>
</dbReference>
<dbReference type="PRINTS" id="PR00446">
    <property type="entry name" value="HYDRGNUPTAKE"/>
</dbReference>
<dbReference type="PANTHER" id="PTHR30302">
    <property type="entry name" value="HYDROGENASE 1 MATURATION PROTEASE"/>
    <property type="match status" value="1"/>
</dbReference>
<dbReference type="FunFam" id="3.40.50.1450:FF:000005">
    <property type="entry name" value="Hydrogenase maturation protease HycI"/>
    <property type="match status" value="1"/>
</dbReference>
<gene>
    <name evidence="5" type="ORF">HELGO_WM2998</name>
</gene>
<dbReference type="NCBIfam" id="TIGR00072">
    <property type="entry name" value="hydrog_prot"/>
    <property type="match status" value="1"/>
</dbReference>
<dbReference type="GO" id="GO:0004190">
    <property type="term" value="F:aspartic-type endopeptidase activity"/>
    <property type="evidence" value="ECO:0007669"/>
    <property type="project" value="UniProtKB-KW"/>
</dbReference>
<reference evidence="5" key="1">
    <citation type="submission" date="2020-01" db="EMBL/GenBank/DDBJ databases">
        <authorList>
            <person name="Meier V. D."/>
            <person name="Meier V D."/>
        </authorList>
    </citation>
    <scope>NUCLEOTIDE SEQUENCE</scope>
    <source>
        <strain evidence="5">HLG_WM_MAG_01</strain>
    </source>
</reference>
<dbReference type="EMBL" id="CACVAS010000036">
    <property type="protein sequence ID" value="CAA6805428.1"/>
    <property type="molecule type" value="Genomic_DNA"/>
</dbReference>
<evidence type="ECO:0000256" key="1">
    <source>
        <dbReference type="ARBA" id="ARBA00006814"/>
    </source>
</evidence>
<keyword evidence="4 5" id="KW-0378">Hydrolase</keyword>
<dbReference type="CDD" id="cd06062">
    <property type="entry name" value="H2MP_MemB-H2up"/>
    <property type="match status" value="1"/>
</dbReference>
<protein>
    <submittedName>
        <fullName evidence="5">Hydrogenase maturation protease (EC)</fullName>
        <ecNumber evidence="5">3.4.24.-</ecNumber>
    </submittedName>
</protein>
<evidence type="ECO:0000256" key="3">
    <source>
        <dbReference type="ARBA" id="ARBA00022750"/>
    </source>
</evidence>
<keyword evidence="2 5" id="KW-0645">Protease</keyword>
<dbReference type="GO" id="GO:0016485">
    <property type="term" value="P:protein processing"/>
    <property type="evidence" value="ECO:0007669"/>
    <property type="project" value="TreeGrafter"/>
</dbReference>
<dbReference type="PANTHER" id="PTHR30302:SF1">
    <property type="entry name" value="HYDROGENASE 2 MATURATION PROTEASE"/>
    <property type="match status" value="1"/>
</dbReference>
<proteinExistence type="inferred from homology"/>
<evidence type="ECO:0000256" key="4">
    <source>
        <dbReference type="ARBA" id="ARBA00022801"/>
    </source>
</evidence>